<keyword evidence="3" id="KW-1185">Reference proteome</keyword>
<dbReference type="VEuPathDB" id="FungiDB:ASPWEDRAFT_554382"/>
<gene>
    <name evidence="2" type="ORF">ASPWEDRAFT_554382</name>
</gene>
<dbReference type="RefSeq" id="XP_040687686.1">
    <property type="nucleotide sequence ID" value="XM_040838209.1"/>
</dbReference>
<proteinExistence type="predicted"/>
<feature type="domain" description="Xylose isomerase-like TIM barrel" evidence="1">
    <location>
        <begin position="13"/>
        <end position="186"/>
    </location>
</feature>
<dbReference type="GeneID" id="63754057"/>
<name>A0A1L9RGF5_ASPWE</name>
<dbReference type="OrthoDB" id="5360893at2759"/>
<dbReference type="InterPro" id="IPR013022">
    <property type="entry name" value="Xyl_isomerase-like_TIM-brl"/>
</dbReference>
<dbReference type="Proteomes" id="UP000184383">
    <property type="component" value="Unassembled WGS sequence"/>
</dbReference>
<dbReference type="STRING" id="1073089.A0A1L9RGF5"/>
<dbReference type="SUPFAM" id="SSF51658">
    <property type="entry name" value="Xylose isomerase-like"/>
    <property type="match status" value="1"/>
</dbReference>
<reference evidence="3" key="1">
    <citation type="journal article" date="2017" name="Genome Biol.">
        <title>Comparative genomics reveals high biological diversity and specific adaptations in the industrially and medically important fungal genus Aspergillus.</title>
        <authorList>
            <person name="de Vries R.P."/>
            <person name="Riley R."/>
            <person name="Wiebenga A."/>
            <person name="Aguilar-Osorio G."/>
            <person name="Amillis S."/>
            <person name="Uchima C.A."/>
            <person name="Anderluh G."/>
            <person name="Asadollahi M."/>
            <person name="Askin M."/>
            <person name="Barry K."/>
            <person name="Battaglia E."/>
            <person name="Bayram O."/>
            <person name="Benocci T."/>
            <person name="Braus-Stromeyer S.A."/>
            <person name="Caldana C."/>
            <person name="Canovas D."/>
            <person name="Cerqueira G.C."/>
            <person name="Chen F."/>
            <person name="Chen W."/>
            <person name="Choi C."/>
            <person name="Clum A."/>
            <person name="Dos Santos R.A."/>
            <person name="Damasio A.R."/>
            <person name="Diallinas G."/>
            <person name="Emri T."/>
            <person name="Fekete E."/>
            <person name="Flipphi M."/>
            <person name="Freyberg S."/>
            <person name="Gallo A."/>
            <person name="Gournas C."/>
            <person name="Habgood R."/>
            <person name="Hainaut M."/>
            <person name="Harispe M.L."/>
            <person name="Henrissat B."/>
            <person name="Hilden K.S."/>
            <person name="Hope R."/>
            <person name="Hossain A."/>
            <person name="Karabika E."/>
            <person name="Karaffa L."/>
            <person name="Karanyi Z."/>
            <person name="Krasevec N."/>
            <person name="Kuo A."/>
            <person name="Kusch H."/>
            <person name="LaButti K."/>
            <person name="Lagendijk E.L."/>
            <person name="Lapidus A."/>
            <person name="Levasseur A."/>
            <person name="Lindquist E."/>
            <person name="Lipzen A."/>
            <person name="Logrieco A.F."/>
            <person name="MacCabe A."/>
            <person name="Maekelae M.R."/>
            <person name="Malavazi I."/>
            <person name="Melin P."/>
            <person name="Meyer V."/>
            <person name="Mielnichuk N."/>
            <person name="Miskei M."/>
            <person name="Molnar A.P."/>
            <person name="Mule G."/>
            <person name="Ngan C.Y."/>
            <person name="Orejas M."/>
            <person name="Orosz E."/>
            <person name="Ouedraogo J.P."/>
            <person name="Overkamp K.M."/>
            <person name="Park H.-S."/>
            <person name="Perrone G."/>
            <person name="Piumi F."/>
            <person name="Punt P.J."/>
            <person name="Ram A.F."/>
            <person name="Ramon A."/>
            <person name="Rauscher S."/>
            <person name="Record E."/>
            <person name="Riano-Pachon D.M."/>
            <person name="Robert V."/>
            <person name="Roehrig J."/>
            <person name="Ruller R."/>
            <person name="Salamov A."/>
            <person name="Salih N.S."/>
            <person name="Samson R.A."/>
            <person name="Sandor E."/>
            <person name="Sanguinetti M."/>
            <person name="Schuetze T."/>
            <person name="Sepcic K."/>
            <person name="Shelest E."/>
            <person name="Sherlock G."/>
            <person name="Sophianopoulou V."/>
            <person name="Squina F.M."/>
            <person name="Sun H."/>
            <person name="Susca A."/>
            <person name="Todd R.B."/>
            <person name="Tsang A."/>
            <person name="Unkles S.E."/>
            <person name="van de Wiele N."/>
            <person name="van Rossen-Uffink D."/>
            <person name="Oliveira J.V."/>
            <person name="Vesth T.C."/>
            <person name="Visser J."/>
            <person name="Yu J.-H."/>
            <person name="Zhou M."/>
            <person name="Andersen M.R."/>
            <person name="Archer D.B."/>
            <person name="Baker S.E."/>
            <person name="Benoit I."/>
            <person name="Brakhage A.A."/>
            <person name="Braus G.H."/>
            <person name="Fischer R."/>
            <person name="Frisvad J.C."/>
            <person name="Goldman G.H."/>
            <person name="Houbraken J."/>
            <person name="Oakley B."/>
            <person name="Pocsi I."/>
            <person name="Scazzocchio C."/>
            <person name="Seiboth B."/>
            <person name="vanKuyk P.A."/>
            <person name="Wortman J."/>
            <person name="Dyer P.S."/>
            <person name="Grigoriev I.V."/>
        </authorList>
    </citation>
    <scope>NUCLEOTIDE SEQUENCE [LARGE SCALE GENOMIC DNA]</scope>
    <source>
        <strain evidence="3">DTO 134E9</strain>
    </source>
</reference>
<evidence type="ECO:0000313" key="2">
    <source>
        <dbReference type="EMBL" id="OJJ34010.1"/>
    </source>
</evidence>
<organism evidence="2 3">
    <name type="scientific">Aspergillus wentii DTO 134E9</name>
    <dbReference type="NCBI Taxonomy" id="1073089"/>
    <lineage>
        <taxon>Eukaryota</taxon>
        <taxon>Fungi</taxon>
        <taxon>Dikarya</taxon>
        <taxon>Ascomycota</taxon>
        <taxon>Pezizomycotina</taxon>
        <taxon>Eurotiomycetes</taxon>
        <taxon>Eurotiomycetidae</taxon>
        <taxon>Eurotiales</taxon>
        <taxon>Aspergillaceae</taxon>
        <taxon>Aspergillus</taxon>
        <taxon>Aspergillus subgen. Cremei</taxon>
    </lineage>
</organism>
<dbReference type="InterPro" id="IPR036237">
    <property type="entry name" value="Xyl_isomerase-like_sf"/>
</dbReference>
<dbReference type="PANTHER" id="PTHR12110">
    <property type="entry name" value="HYDROXYPYRUVATE ISOMERASE"/>
    <property type="match status" value="1"/>
</dbReference>
<dbReference type="Gene3D" id="3.20.20.150">
    <property type="entry name" value="Divalent-metal-dependent TIM barrel enzymes"/>
    <property type="match status" value="1"/>
</dbReference>
<dbReference type="InterPro" id="IPR050312">
    <property type="entry name" value="IolE/XylAMocC-like"/>
</dbReference>
<sequence length="204" mass="23541">MDSTRITSNPTIIARNMRKLTLLAQNYNLTIAYEAPAWGIHLNTWQQTHQIIQMVNLPNLKHCLDTFHISTKLACDPFNATSPIKPTGMDNFTTSLTEMKQTLQPSDIAYFQLSDATVADPAQRGYPRKDLAQPAYMTQSRNCRIFPCEEAYGGILPAVDVARAVFDLGYEGWVSMEVFYTELWEEREEYVFLFLYHIIWMLMR</sequence>
<dbReference type="Pfam" id="PF01261">
    <property type="entry name" value="AP_endonuc_2"/>
    <property type="match status" value="1"/>
</dbReference>
<dbReference type="EMBL" id="KV878213">
    <property type="protein sequence ID" value="OJJ34010.1"/>
    <property type="molecule type" value="Genomic_DNA"/>
</dbReference>
<evidence type="ECO:0000259" key="1">
    <source>
        <dbReference type="Pfam" id="PF01261"/>
    </source>
</evidence>
<dbReference type="AlphaFoldDB" id="A0A1L9RGF5"/>
<dbReference type="PANTHER" id="PTHR12110:SF21">
    <property type="entry name" value="XYLOSE ISOMERASE-LIKE TIM BARREL DOMAIN-CONTAINING PROTEIN"/>
    <property type="match status" value="1"/>
</dbReference>
<protein>
    <recommendedName>
        <fullName evidence="1">Xylose isomerase-like TIM barrel domain-containing protein</fullName>
    </recommendedName>
</protein>
<evidence type="ECO:0000313" key="3">
    <source>
        <dbReference type="Proteomes" id="UP000184383"/>
    </source>
</evidence>
<accession>A0A1L9RGF5</accession>